<reference evidence="4" key="1">
    <citation type="journal article" date="2019" name="Int. J. Syst. Evol. Microbiol.">
        <title>The Global Catalogue of Microorganisms (GCM) 10K type strain sequencing project: providing services to taxonomists for standard genome sequencing and annotation.</title>
        <authorList>
            <consortium name="The Broad Institute Genomics Platform"/>
            <consortium name="The Broad Institute Genome Sequencing Center for Infectious Disease"/>
            <person name="Wu L."/>
            <person name="Ma J."/>
        </authorList>
    </citation>
    <scope>NUCLEOTIDE SEQUENCE [LARGE SCALE GENOMIC DNA]</scope>
    <source>
        <strain evidence="4">KCTC 42182</strain>
    </source>
</reference>
<protein>
    <submittedName>
        <fullName evidence="3">Peptidoglycan-binding protein</fullName>
    </submittedName>
</protein>
<dbReference type="Proteomes" id="UP001595711">
    <property type="component" value="Unassembled WGS sequence"/>
</dbReference>
<keyword evidence="4" id="KW-1185">Reference proteome</keyword>
<dbReference type="Pfam" id="PF01471">
    <property type="entry name" value="PG_binding_1"/>
    <property type="match status" value="1"/>
</dbReference>
<feature type="compositionally biased region" description="Low complexity" evidence="1">
    <location>
        <begin position="174"/>
        <end position="184"/>
    </location>
</feature>
<feature type="region of interest" description="Disordered" evidence="1">
    <location>
        <begin position="1"/>
        <end position="33"/>
    </location>
</feature>
<proteinExistence type="predicted"/>
<evidence type="ECO:0000313" key="4">
    <source>
        <dbReference type="Proteomes" id="UP001595711"/>
    </source>
</evidence>
<dbReference type="InterPro" id="IPR036366">
    <property type="entry name" value="PGBDSf"/>
</dbReference>
<evidence type="ECO:0000256" key="1">
    <source>
        <dbReference type="SAM" id="MobiDB-lite"/>
    </source>
</evidence>
<organism evidence="3 4">
    <name type="scientific">Ferrovibrio xuzhouensis</name>
    <dbReference type="NCBI Taxonomy" id="1576914"/>
    <lineage>
        <taxon>Bacteria</taxon>
        <taxon>Pseudomonadati</taxon>
        <taxon>Pseudomonadota</taxon>
        <taxon>Alphaproteobacteria</taxon>
        <taxon>Rhodospirillales</taxon>
        <taxon>Rhodospirillaceae</taxon>
        <taxon>Ferrovibrio</taxon>
    </lineage>
</organism>
<feature type="domain" description="Peptidoglycan binding-like" evidence="2">
    <location>
        <begin position="73"/>
        <end position="123"/>
    </location>
</feature>
<feature type="region of interest" description="Disordered" evidence="1">
    <location>
        <begin position="174"/>
        <end position="208"/>
    </location>
</feature>
<dbReference type="InterPro" id="IPR036365">
    <property type="entry name" value="PGBD-like_sf"/>
</dbReference>
<dbReference type="EMBL" id="JBHRYJ010000002">
    <property type="protein sequence ID" value="MFC3675892.1"/>
    <property type="molecule type" value="Genomic_DNA"/>
</dbReference>
<feature type="compositionally biased region" description="Basic and acidic residues" evidence="1">
    <location>
        <begin position="193"/>
        <end position="207"/>
    </location>
</feature>
<comment type="caution">
    <text evidence="3">The sequence shown here is derived from an EMBL/GenBank/DDBJ whole genome shotgun (WGS) entry which is preliminary data.</text>
</comment>
<dbReference type="Gene3D" id="1.10.101.10">
    <property type="entry name" value="PGBD-like superfamily/PGBD"/>
    <property type="match status" value="1"/>
</dbReference>
<name>A0ABV7VG47_9PROT</name>
<dbReference type="SUPFAM" id="SSF47090">
    <property type="entry name" value="PGBD-like"/>
    <property type="match status" value="1"/>
</dbReference>
<evidence type="ECO:0000259" key="2">
    <source>
        <dbReference type="Pfam" id="PF01471"/>
    </source>
</evidence>
<sequence>MPTPLDESDIDRLFRSPPVPEPDQDPFGRIGEGDPAWDRARAVWLDGASLDDLFGGSQFDLNGSVGANQPNQRGDVFKMQGLLHREGHLDAEATGGPTGYWGGRDDAALRGFQKENGLAVDGWAAPDGETMTWLRDAYRRSQQNYPFGAQPLATPTPDAQALDAQAPDLQAPVRQAPVRQAQAAPSPPLKMTADSESRAPGDDDSRAVLRNNTRQLAVTLGLDPAKIDLDNPQTLRALGAARFYHYLDREQQYKAMQDIERLGKSDPRLAGRLRGKIADSIFSPVWEIPMMTPERLEQAIRETETSKTAAKVMDGLIDVGTTLLPVPKTAALIPRAGVAAGKRGAGLLEGGYDRMLGQLKAEQRRRAGGP</sequence>
<dbReference type="InterPro" id="IPR002477">
    <property type="entry name" value="Peptidoglycan-bd-like"/>
</dbReference>
<gene>
    <name evidence="3" type="ORF">ACFOOQ_10085</name>
</gene>
<dbReference type="RefSeq" id="WP_379725473.1">
    <property type="nucleotide sequence ID" value="NZ_JBHRYJ010000002.1"/>
</dbReference>
<accession>A0ABV7VG47</accession>
<evidence type="ECO:0000313" key="3">
    <source>
        <dbReference type="EMBL" id="MFC3675892.1"/>
    </source>
</evidence>